<reference evidence="1 2" key="1">
    <citation type="submission" date="2021-03" db="EMBL/GenBank/DDBJ databases">
        <title>Genomic and phenotypic characterization of Chloracidobacterium isolates provides evidence for multiple species.</title>
        <authorList>
            <person name="Saini M.K."/>
            <person name="Costas A.M.G."/>
            <person name="Tank M."/>
            <person name="Bryant D.A."/>
        </authorList>
    </citation>
    <scope>NUCLEOTIDE SEQUENCE [LARGE SCALE GENOMIC DNA]</scope>
    <source>
        <strain evidence="1 2">N</strain>
    </source>
</reference>
<proteinExistence type="predicted"/>
<dbReference type="EMBL" id="CP072642">
    <property type="protein sequence ID" value="QUV94077.1"/>
    <property type="molecule type" value="Genomic_DNA"/>
</dbReference>
<dbReference type="PANTHER" id="PTHR48098">
    <property type="entry name" value="ENTEROCHELIN ESTERASE-RELATED"/>
    <property type="match status" value="1"/>
</dbReference>
<dbReference type="Proteomes" id="UP000677668">
    <property type="component" value="Chromosome 1"/>
</dbReference>
<evidence type="ECO:0008006" key="3">
    <source>
        <dbReference type="Google" id="ProtNLM"/>
    </source>
</evidence>
<organism evidence="1 2">
    <name type="scientific">Chloracidobacterium sp. N</name>
    <dbReference type="NCBI Taxonomy" id="2821540"/>
    <lineage>
        <taxon>Bacteria</taxon>
        <taxon>Pseudomonadati</taxon>
        <taxon>Acidobacteriota</taxon>
        <taxon>Terriglobia</taxon>
        <taxon>Terriglobales</taxon>
        <taxon>Acidobacteriaceae</taxon>
        <taxon>Chloracidobacterium</taxon>
        <taxon>Chloracidobacterium aggregatum</taxon>
    </lineage>
</organism>
<dbReference type="RefSeq" id="WP_211422396.1">
    <property type="nucleotide sequence ID" value="NZ_CP072642.1"/>
</dbReference>
<name>A0ABX8AZC8_9BACT</name>
<dbReference type="SUPFAM" id="SSF53474">
    <property type="entry name" value="alpha/beta-Hydrolases"/>
    <property type="match status" value="1"/>
</dbReference>
<dbReference type="Gene3D" id="3.40.50.1820">
    <property type="entry name" value="alpha/beta hydrolase"/>
    <property type="match status" value="1"/>
</dbReference>
<dbReference type="PANTHER" id="PTHR48098:SF3">
    <property type="entry name" value="IRON(III) ENTEROBACTIN ESTERASE"/>
    <property type="match status" value="1"/>
</dbReference>
<gene>
    <name evidence="1" type="ORF">J8C05_01040</name>
</gene>
<sequence>MPKPLLLLQPARMSPARMSPAHRAGWLLVAGVLLLWGGLGAFGPARQAAANASLNIRVLFPKTRFSAPSDGRLLLLISKDPSAEPRFQISEDLDTQQVFGMDVNGVQPGQVVTFDPQADGYPVLRLADLPPGDYFVQVLFHRYETFRRSDGHVVKLPMDRGEGQQWNRAPGNTYSTPRQITLNPQRGGTVELSLDQEIPPIPPPPDTKYIKHFKIRSELLSKFWGRPMELGACVLLPEGFDEHPDLRYPLCVFHGHFPYTFDGFRETPPDPDLKPDYSKRFKLTGYNRIQQQAAYDFYKTWTSPDFPRLVIVEIQHANPYYDDSYAVNSANVGPYGDAIMRELIPEIERRFRCIGQGWARFTYGGSTGGWEALAAQIFYPDDFNGCFAACPDPIDFRAYTTVNIYADDNAYVFGGPWKTVPRPGKRDYLGHLQATVQQMNQLELALGSNGRSGGQWDIWQAVYSPVGPDGYPKPIWDKRTGVIDKSVAAYWREHYDLGDILRRNWKTLGPRLQGKIHIYCGDMDNYYLNNAVYLVEEFLAATTDPPYGGEVRYGDRAEHCWNGDPTRPNALSRLRYNEMYVPRIMERLKATAPPGWTMQQGGWVFRPKAAPKP</sequence>
<accession>A0ABX8AZC8</accession>
<evidence type="ECO:0000313" key="1">
    <source>
        <dbReference type="EMBL" id="QUV94077.1"/>
    </source>
</evidence>
<evidence type="ECO:0000313" key="2">
    <source>
        <dbReference type="Proteomes" id="UP000677668"/>
    </source>
</evidence>
<dbReference type="InterPro" id="IPR050583">
    <property type="entry name" value="Mycobacterial_A85_antigen"/>
</dbReference>
<dbReference type="InterPro" id="IPR029058">
    <property type="entry name" value="AB_hydrolase_fold"/>
</dbReference>
<keyword evidence="2" id="KW-1185">Reference proteome</keyword>
<protein>
    <recommendedName>
        <fullName evidence="3">Esterase</fullName>
    </recommendedName>
</protein>